<keyword evidence="7" id="KW-1185">Reference proteome</keyword>
<evidence type="ECO:0000256" key="1">
    <source>
        <dbReference type="ARBA" id="ARBA00023157"/>
    </source>
</evidence>
<evidence type="ECO:0000313" key="6">
    <source>
        <dbReference type="EMBL" id="KAH3827894.1"/>
    </source>
</evidence>
<feature type="transmembrane region" description="Helical" evidence="4">
    <location>
        <begin position="224"/>
        <end position="248"/>
    </location>
</feature>
<evidence type="ECO:0000256" key="2">
    <source>
        <dbReference type="PROSITE-ProRule" id="PRU00124"/>
    </source>
</evidence>
<comment type="caution">
    <text evidence="6">The sequence shown here is derived from an EMBL/GenBank/DDBJ whole genome shotgun (WGS) entry which is preliminary data.</text>
</comment>
<dbReference type="PROSITE" id="PS50068">
    <property type="entry name" value="LDLRA_2"/>
    <property type="match status" value="1"/>
</dbReference>
<sequence>MKSYYTVSVWIWILVKFGLTDCTGTNPQHGYLTHFYFNRKPISVNDSIVLELTNRFLPDTPEEHYLTCDVNVITSPDRKLMVHFISLEISDAEKEIDRLHIFDFKESGPIRITPPQGLFGLYNIYYQGHSKGLQDYASTANQLKIDYQGKPTLVYDGFKILITSFREARGDCGRGFTKCARRPICIPVSTWCDGYGNCGQGDQSDEENCSHAQASTWNPLDGSVTAVVAASVSIATLIIVAAVVLLIIRRANRRIIIRGNNHAVLFRKNKKGGKHRASGQTTNLHAPPSYERVYGIDEAPPSYRSVVEQYTDSEDEQVESPGNVYESSALASATVVDEGNVGLADGKSGTSERNAKQVLVVCDVEGRHDYRTELVSSAQCTPQSDDFQTLSGYKLCSNGDAKHGAHHINNSESALHDLNEADGLTKSKAFHIDNQEIRNPTEVTNGKDKLLTNGHCNGSSTSTYNRSPSRRDADLIEYIDSDN</sequence>
<dbReference type="EMBL" id="JAIWYP010000005">
    <property type="protein sequence ID" value="KAH3827894.1"/>
    <property type="molecule type" value="Genomic_DNA"/>
</dbReference>
<evidence type="ECO:0000256" key="5">
    <source>
        <dbReference type="SAM" id="SignalP"/>
    </source>
</evidence>
<keyword evidence="1" id="KW-1015">Disulfide bond</keyword>
<proteinExistence type="predicted"/>
<evidence type="ECO:0008006" key="8">
    <source>
        <dbReference type="Google" id="ProtNLM"/>
    </source>
</evidence>
<evidence type="ECO:0000256" key="3">
    <source>
        <dbReference type="SAM" id="MobiDB-lite"/>
    </source>
</evidence>
<keyword evidence="4" id="KW-1133">Transmembrane helix</keyword>
<accession>A0A9D4H6L2</accession>
<keyword evidence="5" id="KW-0732">Signal</keyword>
<keyword evidence="4" id="KW-0812">Transmembrane</keyword>
<dbReference type="AlphaFoldDB" id="A0A9D4H6L2"/>
<gene>
    <name evidence="6" type="ORF">DPMN_129840</name>
</gene>
<reference evidence="6" key="1">
    <citation type="journal article" date="2019" name="bioRxiv">
        <title>The Genome of the Zebra Mussel, Dreissena polymorpha: A Resource for Invasive Species Research.</title>
        <authorList>
            <person name="McCartney M.A."/>
            <person name="Auch B."/>
            <person name="Kono T."/>
            <person name="Mallez S."/>
            <person name="Zhang Y."/>
            <person name="Obille A."/>
            <person name="Becker A."/>
            <person name="Abrahante J.E."/>
            <person name="Garbe J."/>
            <person name="Badalamenti J.P."/>
            <person name="Herman A."/>
            <person name="Mangelson H."/>
            <person name="Liachko I."/>
            <person name="Sullivan S."/>
            <person name="Sone E.D."/>
            <person name="Koren S."/>
            <person name="Silverstein K.A.T."/>
            <person name="Beckman K.B."/>
            <person name="Gohl D.M."/>
        </authorList>
    </citation>
    <scope>NUCLEOTIDE SEQUENCE</scope>
    <source>
        <strain evidence="6">Duluth1</strain>
        <tissue evidence="6">Whole animal</tissue>
    </source>
</reference>
<dbReference type="CDD" id="cd00112">
    <property type="entry name" value="LDLa"/>
    <property type="match status" value="1"/>
</dbReference>
<dbReference type="OrthoDB" id="6514358at2759"/>
<feature type="signal peptide" evidence="5">
    <location>
        <begin position="1"/>
        <end position="22"/>
    </location>
</feature>
<dbReference type="SMART" id="SM00192">
    <property type="entry name" value="LDLa"/>
    <property type="match status" value="1"/>
</dbReference>
<organism evidence="6 7">
    <name type="scientific">Dreissena polymorpha</name>
    <name type="common">Zebra mussel</name>
    <name type="synonym">Mytilus polymorpha</name>
    <dbReference type="NCBI Taxonomy" id="45954"/>
    <lineage>
        <taxon>Eukaryota</taxon>
        <taxon>Metazoa</taxon>
        <taxon>Spiralia</taxon>
        <taxon>Lophotrochozoa</taxon>
        <taxon>Mollusca</taxon>
        <taxon>Bivalvia</taxon>
        <taxon>Autobranchia</taxon>
        <taxon>Heteroconchia</taxon>
        <taxon>Euheterodonta</taxon>
        <taxon>Imparidentia</taxon>
        <taxon>Neoheterodontei</taxon>
        <taxon>Myida</taxon>
        <taxon>Dreissenoidea</taxon>
        <taxon>Dreissenidae</taxon>
        <taxon>Dreissena</taxon>
    </lineage>
</organism>
<dbReference type="InterPro" id="IPR036055">
    <property type="entry name" value="LDL_receptor-like_sf"/>
</dbReference>
<keyword evidence="4" id="KW-0472">Membrane</keyword>
<dbReference type="InterPro" id="IPR042333">
    <property type="entry name" value="LRAD2/Mig-13-like"/>
</dbReference>
<evidence type="ECO:0000313" key="7">
    <source>
        <dbReference type="Proteomes" id="UP000828390"/>
    </source>
</evidence>
<dbReference type="Proteomes" id="UP000828390">
    <property type="component" value="Unassembled WGS sequence"/>
</dbReference>
<comment type="caution">
    <text evidence="2">Lacks conserved residue(s) required for the propagation of feature annotation.</text>
</comment>
<reference evidence="6" key="2">
    <citation type="submission" date="2020-11" db="EMBL/GenBank/DDBJ databases">
        <authorList>
            <person name="McCartney M.A."/>
            <person name="Auch B."/>
            <person name="Kono T."/>
            <person name="Mallez S."/>
            <person name="Becker A."/>
            <person name="Gohl D.M."/>
            <person name="Silverstein K.A.T."/>
            <person name="Koren S."/>
            <person name="Bechman K.B."/>
            <person name="Herman A."/>
            <person name="Abrahante J.E."/>
            <person name="Garbe J."/>
        </authorList>
    </citation>
    <scope>NUCLEOTIDE SEQUENCE</scope>
    <source>
        <strain evidence="6">Duluth1</strain>
        <tissue evidence="6">Whole animal</tissue>
    </source>
</reference>
<dbReference type="Gene3D" id="4.10.400.10">
    <property type="entry name" value="Low-density Lipoprotein Receptor"/>
    <property type="match status" value="1"/>
</dbReference>
<protein>
    <recommendedName>
        <fullName evidence="8">CUB domain-containing protein</fullName>
    </recommendedName>
</protein>
<name>A0A9D4H6L2_DREPO</name>
<dbReference type="InterPro" id="IPR002172">
    <property type="entry name" value="LDrepeatLR_classA_rpt"/>
</dbReference>
<evidence type="ECO:0000256" key="4">
    <source>
        <dbReference type="SAM" id="Phobius"/>
    </source>
</evidence>
<dbReference type="SUPFAM" id="SSF57424">
    <property type="entry name" value="LDL receptor-like module"/>
    <property type="match status" value="1"/>
</dbReference>
<feature type="chain" id="PRO_5039027879" description="CUB domain-containing protein" evidence="5">
    <location>
        <begin position="23"/>
        <end position="483"/>
    </location>
</feature>
<feature type="region of interest" description="Disordered" evidence="3">
    <location>
        <begin position="444"/>
        <end position="468"/>
    </location>
</feature>
<dbReference type="PANTHER" id="PTHR24652:SF69">
    <property type="entry name" value="CUB DOMAIN-CONTAINING PROTEIN"/>
    <property type="match status" value="1"/>
</dbReference>
<dbReference type="PANTHER" id="PTHR24652">
    <property type="entry name" value="LOW-DENSITY LIPOPROTEIN RECEPTOR CLASS A DOMAIN-CONTAINING PROTEIN 2"/>
    <property type="match status" value="1"/>
</dbReference>
<feature type="compositionally biased region" description="Polar residues" evidence="3">
    <location>
        <begin position="454"/>
        <end position="467"/>
    </location>
</feature>